<proteinExistence type="predicted"/>
<gene>
    <name evidence="2" type="ORF">JIN87_14135</name>
</gene>
<dbReference type="RefSeq" id="WP_200356227.1">
    <property type="nucleotide sequence ID" value="NZ_JAENIL010000025.1"/>
</dbReference>
<evidence type="ECO:0000313" key="3">
    <source>
        <dbReference type="Proteomes" id="UP000617628"/>
    </source>
</evidence>
<dbReference type="AlphaFoldDB" id="A0A934S2T3"/>
<name>A0A934S2T3_9BACT</name>
<dbReference type="Proteomes" id="UP000617628">
    <property type="component" value="Unassembled WGS sequence"/>
</dbReference>
<feature type="region of interest" description="Disordered" evidence="1">
    <location>
        <begin position="41"/>
        <end position="68"/>
    </location>
</feature>
<evidence type="ECO:0000313" key="2">
    <source>
        <dbReference type="EMBL" id="MBK1878013.1"/>
    </source>
</evidence>
<sequence>MDTNRKTETHHSDGQLKLRYPLEDWIEQLLNDYPDELKSIRPERRRKRSAKLQRMRRGLRERAKRQLF</sequence>
<evidence type="ECO:0000256" key="1">
    <source>
        <dbReference type="SAM" id="MobiDB-lite"/>
    </source>
</evidence>
<keyword evidence="3" id="KW-1185">Reference proteome</keyword>
<protein>
    <submittedName>
        <fullName evidence="2">Uncharacterized protein</fullName>
    </submittedName>
</protein>
<comment type="caution">
    <text evidence="2">The sequence shown here is derived from an EMBL/GenBank/DDBJ whole genome shotgun (WGS) entry which is preliminary data.</text>
</comment>
<dbReference type="EMBL" id="JAENIL010000025">
    <property type="protein sequence ID" value="MBK1878013.1"/>
    <property type="molecule type" value="Genomic_DNA"/>
</dbReference>
<accession>A0A934S2T3</accession>
<organism evidence="2 3">
    <name type="scientific">Pelagicoccus mobilis</name>
    <dbReference type="NCBI Taxonomy" id="415221"/>
    <lineage>
        <taxon>Bacteria</taxon>
        <taxon>Pseudomonadati</taxon>
        <taxon>Verrucomicrobiota</taxon>
        <taxon>Opitutia</taxon>
        <taxon>Puniceicoccales</taxon>
        <taxon>Pelagicoccaceae</taxon>
        <taxon>Pelagicoccus</taxon>
    </lineage>
</organism>
<reference evidence="2" key="1">
    <citation type="submission" date="2021-01" db="EMBL/GenBank/DDBJ databases">
        <title>Modified the classification status of verrucomicrobia.</title>
        <authorList>
            <person name="Feng X."/>
        </authorList>
    </citation>
    <scope>NUCLEOTIDE SEQUENCE</scope>
    <source>
        <strain evidence="2">KCTC 13126</strain>
    </source>
</reference>
<feature type="compositionally biased region" description="Basic residues" evidence="1">
    <location>
        <begin position="43"/>
        <end position="68"/>
    </location>
</feature>